<proteinExistence type="predicted"/>
<sequence>MRMIVGIIYCSICILILMPLLYIMIHYIKNNNGSILSSNLMIFTFLAITLIIRGFTLIPIITDEDFEEEPTKCQEAAFEYMPLTTFLIAVMVNTYRFYIIRRSPKLCTKIACHMILWIYILFIPFINILFCVDHGISLLIRVVKITAIVIYCFMNFACAVINLYIMTCLFRKMNMLLFTLICICVLRVISITVFTFVKNDNFGALNNFEFMLILSFTELIPVIMIITSFLRYMNNQPGADFIEESANYAPHKKVSLQRTDTVTSQNSDDVNKTSDQTQDLIKSILEVEEKRHSRAEEFGNKRNGLSKTVDDPAAFEQASAYRPPNDNSIPDSPRMRIIARSKTKQFEEQKEESKEDRFQKVEYALKYMISDNAISRSSSVMTKKSVEDSDSSRVSQSQSL</sequence>
<dbReference type="Proteomes" id="UP001295684">
    <property type="component" value="Unassembled WGS sequence"/>
</dbReference>
<keyword evidence="2" id="KW-0812">Transmembrane</keyword>
<comment type="caution">
    <text evidence="3">The sequence shown here is derived from an EMBL/GenBank/DDBJ whole genome shotgun (WGS) entry which is preliminary data.</text>
</comment>
<protein>
    <submittedName>
        <fullName evidence="3">Uncharacterized protein</fullName>
    </submittedName>
</protein>
<feature type="transmembrane region" description="Helical" evidence="2">
    <location>
        <begin position="177"/>
        <end position="198"/>
    </location>
</feature>
<keyword evidence="2" id="KW-1133">Transmembrane helix</keyword>
<keyword evidence="4" id="KW-1185">Reference proteome</keyword>
<feature type="transmembrane region" description="Helical" evidence="2">
    <location>
        <begin position="210"/>
        <end position="230"/>
    </location>
</feature>
<dbReference type="AlphaFoldDB" id="A0AAD1UP32"/>
<feature type="region of interest" description="Disordered" evidence="1">
    <location>
        <begin position="374"/>
        <end position="400"/>
    </location>
</feature>
<organism evidence="3 4">
    <name type="scientific">Euplotes crassus</name>
    <dbReference type="NCBI Taxonomy" id="5936"/>
    <lineage>
        <taxon>Eukaryota</taxon>
        <taxon>Sar</taxon>
        <taxon>Alveolata</taxon>
        <taxon>Ciliophora</taxon>
        <taxon>Intramacronucleata</taxon>
        <taxon>Spirotrichea</taxon>
        <taxon>Hypotrichia</taxon>
        <taxon>Euplotida</taxon>
        <taxon>Euplotidae</taxon>
        <taxon>Moneuplotes</taxon>
    </lineage>
</organism>
<evidence type="ECO:0000313" key="4">
    <source>
        <dbReference type="Proteomes" id="UP001295684"/>
    </source>
</evidence>
<feature type="transmembrane region" description="Helical" evidence="2">
    <location>
        <begin position="40"/>
        <end position="60"/>
    </location>
</feature>
<evidence type="ECO:0000256" key="1">
    <source>
        <dbReference type="SAM" id="MobiDB-lite"/>
    </source>
</evidence>
<reference evidence="3" key="1">
    <citation type="submission" date="2023-07" db="EMBL/GenBank/DDBJ databases">
        <authorList>
            <consortium name="AG Swart"/>
            <person name="Singh M."/>
            <person name="Singh A."/>
            <person name="Seah K."/>
            <person name="Emmerich C."/>
        </authorList>
    </citation>
    <scope>NUCLEOTIDE SEQUENCE</scope>
    <source>
        <strain evidence="3">DP1</strain>
    </source>
</reference>
<feature type="transmembrane region" description="Helical" evidence="2">
    <location>
        <begin position="110"/>
        <end position="130"/>
    </location>
</feature>
<evidence type="ECO:0000313" key="3">
    <source>
        <dbReference type="EMBL" id="CAI2368629.1"/>
    </source>
</evidence>
<name>A0AAD1UP32_EUPCR</name>
<keyword evidence="2" id="KW-0472">Membrane</keyword>
<feature type="transmembrane region" description="Helical" evidence="2">
    <location>
        <begin position="142"/>
        <end position="165"/>
    </location>
</feature>
<feature type="transmembrane region" description="Helical" evidence="2">
    <location>
        <begin position="80"/>
        <end position="98"/>
    </location>
</feature>
<evidence type="ECO:0000256" key="2">
    <source>
        <dbReference type="SAM" id="Phobius"/>
    </source>
</evidence>
<accession>A0AAD1UP32</accession>
<dbReference type="EMBL" id="CAMPGE010009766">
    <property type="protein sequence ID" value="CAI2368629.1"/>
    <property type="molecule type" value="Genomic_DNA"/>
</dbReference>
<feature type="transmembrane region" description="Helical" evidence="2">
    <location>
        <begin position="6"/>
        <end position="28"/>
    </location>
</feature>
<gene>
    <name evidence="3" type="ORF">ECRASSUSDP1_LOCUS9925</name>
</gene>